<keyword evidence="2" id="KW-1185">Reference proteome</keyword>
<reference evidence="1" key="1">
    <citation type="journal article" date="2013" name="Nat. Commun.">
        <title>Whole-genome sequencing of Oryza brachyantha reveals mechanisms underlying Oryza genome evolution.</title>
        <authorList>
            <person name="Chen J."/>
            <person name="Huang Q."/>
            <person name="Gao D."/>
            <person name="Wang J."/>
            <person name="Lang Y."/>
            <person name="Liu T."/>
            <person name="Li B."/>
            <person name="Bai Z."/>
            <person name="Luis Goicoechea J."/>
            <person name="Liang C."/>
            <person name="Chen C."/>
            <person name="Zhang W."/>
            <person name="Sun S."/>
            <person name="Liao Y."/>
            <person name="Zhang X."/>
            <person name="Yang L."/>
            <person name="Song C."/>
            <person name="Wang M."/>
            <person name="Shi J."/>
            <person name="Liu G."/>
            <person name="Liu J."/>
            <person name="Zhou H."/>
            <person name="Zhou W."/>
            <person name="Yu Q."/>
            <person name="An N."/>
            <person name="Chen Y."/>
            <person name="Cai Q."/>
            <person name="Wang B."/>
            <person name="Liu B."/>
            <person name="Min J."/>
            <person name="Huang Y."/>
            <person name="Wu H."/>
            <person name="Li Z."/>
            <person name="Zhang Y."/>
            <person name="Yin Y."/>
            <person name="Song W."/>
            <person name="Jiang J."/>
            <person name="Jackson S.A."/>
            <person name="Wing R.A."/>
            <person name="Wang J."/>
            <person name="Chen M."/>
        </authorList>
    </citation>
    <scope>NUCLEOTIDE SEQUENCE [LARGE SCALE GENOMIC DNA]</scope>
    <source>
        <strain evidence="1">cv. IRGC 101232</strain>
    </source>
</reference>
<evidence type="ECO:0000313" key="1">
    <source>
        <dbReference type="EnsemblPlants" id="OB01G15240.1"/>
    </source>
</evidence>
<dbReference type="HOGENOM" id="CLU_2948761_0_0_1"/>
<dbReference type="Proteomes" id="UP000006038">
    <property type="component" value="Chromosome 1"/>
</dbReference>
<dbReference type="EnsemblPlants" id="OB01G15240.1">
    <property type="protein sequence ID" value="OB01G15240.1"/>
    <property type="gene ID" value="OB01G15240"/>
</dbReference>
<proteinExistence type="predicted"/>
<protein>
    <submittedName>
        <fullName evidence="1">Uncharacterized protein</fullName>
    </submittedName>
</protein>
<evidence type="ECO:0000313" key="2">
    <source>
        <dbReference type="Proteomes" id="UP000006038"/>
    </source>
</evidence>
<sequence length="60" mass="7256">MLNPLPRRYALANYCNCKWLNHFHGCLFSWQGICNSEQCHFYLQQLMLEYAVVSYYTIFL</sequence>
<name>J3KX18_ORYBR</name>
<dbReference type="AlphaFoldDB" id="J3KX18"/>
<dbReference type="Gramene" id="OB01G15240.1">
    <property type="protein sequence ID" value="OB01G15240.1"/>
    <property type="gene ID" value="OB01G15240"/>
</dbReference>
<accession>J3KX18</accession>
<organism evidence="1">
    <name type="scientific">Oryza brachyantha</name>
    <name type="common">malo sina</name>
    <dbReference type="NCBI Taxonomy" id="4533"/>
    <lineage>
        <taxon>Eukaryota</taxon>
        <taxon>Viridiplantae</taxon>
        <taxon>Streptophyta</taxon>
        <taxon>Embryophyta</taxon>
        <taxon>Tracheophyta</taxon>
        <taxon>Spermatophyta</taxon>
        <taxon>Magnoliopsida</taxon>
        <taxon>Liliopsida</taxon>
        <taxon>Poales</taxon>
        <taxon>Poaceae</taxon>
        <taxon>BOP clade</taxon>
        <taxon>Oryzoideae</taxon>
        <taxon>Oryzeae</taxon>
        <taxon>Oryzinae</taxon>
        <taxon>Oryza</taxon>
    </lineage>
</organism>
<reference evidence="1" key="2">
    <citation type="submission" date="2013-04" db="UniProtKB">
        <authorList>
            <consortium name="EnsemblPlants"/>
        </authorList>
    </citation>
    <scope>IDENTIFICATION</scope>
</reference>